<dbReference type="STRING" id="1121937.GCA_000423125_02326"/>
<evidence type="ECO:0000259" key="3">
    <source>
        <dbReference type="Pfam" id="PF07589"/>
    </source>
</evidence>
<evidence type="ECO:0000313" key="4">
    <source>
        <dbReference type="EMBL" id="HAN29616.1"/>
    </source>
</evidence>
<reference evidence="4 5" key="1">
    <citation type="journal article" date="2018" name="Nat. Biotechnol.">
        <title>A standardized bacterial taxonomy based on genome phylogeny substantially revises the tree of life.</title>
        <authorList>
            <person name="Parks D.H."/>
            <person name="Chuvochina M."/>
            <person name="Waite D.W."/>
            <person name="Rinke C."/>
            <person name="Skarshewski A."/>
            <person name="Chaumeil P.A."/>
            <person name="Hugenholtz P."/>
        </authorList>
    </citation>
    <scope>NUCLEOTIDE SEQUENCE [LARGE SCALE GENOMIC DNA]</scope>
    <source>
        <strain evidence="4">UBA9158</strain>
    </source>
</reference>
<proteinExistence type="predicted"/>
<feature type="chain" id="PRO_5017657776" description="Ice-binding protein C-terminal domain-containing protein" evidence="2">
    <location>
        <begin position="27"/>
        <end position="312"/>
    </location>
</feature>
<keyword evidence="1" id="KW-0812">Transmembrane</keyword>
<dbReference type="EMBL" id="DMND01000244">
    <property type="protein sequence ID" value="HAN29616.1"/>
    <property type="molecule type" value="Genomic_DNA"/>
</dbReference>
<comment type="caution">
    <text evidence="4">The sequence shown here is derived from an EMBL/GenBank/DDBJ whole genome shotgun (WGS) entry which is preliminary data.</text>
</comment>
<evidence type="ECO:0000256" key="1">
    <source>
        <dbReference type="SAM" id="Phobius"/>
    </source>
</evidence>
<dbReference type="Proteomes" id="UP000259273">
    <property type="component" value="Unassembled WGS sequence"/>
</dbReference>
<dbReference type="NCBIfam" id="NF038125">
    <property type="entry name" value="PEP_CTERM_THxN"/>
    <property type="match status" value="1"/>
</dbReference>
<protein>
    <recommendedName>
        <fullName evidence="3">Ice-binding protein C-terminal domain-containing protein</fullName>
    </recommendedName>
</protein>
<dbReference type="InterPro" id="IPR013424">
    <property type="entry name" value="Ice-binding_C"/>
</dbReference>
<feature type="domain" description="Ice-binding protein C-terminal" evidence="3">
    <location>
        <begin position="283"/>
        <end position="307"/>
    </location>
</feature>
<keyword evidence="1" id="KW-0472">Membrane</keyword>
<gene>
    <name evidence="4" type="ORF">DCP75_18200</name>
</gene>
<feature type="signal peptide" evidence="2">
    <location>
        <begin position="1"/>
        <end position="26"/>
    </location>
</feature>
<feature type="transmembrane region" description="Helical" evidence="1">
    <location>
        <begin position="287"/>
        <end position="304"/>
    </location>
</feature>
<dbReference type="AlphaFoldDB" id="A0A3C1KTU4"/>
<evidence type="ECO:0000313" key="5">
    <source>
        <dbReference type="Proteomes" id="UP000259273"/>
    </source>
</evidence>
<organism evidence="4 5">
    <name type="scientific">Haliea salexigens</name>
    <dbReference type="NCBI Taxonomy" id="287487"/>
    <lineage>
        <taxon>Bacteria</taxon>
        <taxon>Pseudomonadati</taxon>
        <taxon>Pseudomonadota</taxon>
        <taxon>Gammaproteobacteria</taxon>
        <taxon>Cellvibrionales</taxon>
        <taxon>Halieaceae</taxon>
        <taxon>Haliea</taxon>
    </lineage>
</organism>
<accession>A0A3C1KTU4</accession>
<name>A0A3C1KTU4_9GAMM</name>
<sequence>MMKTMIKTAGAASLLAMAVAGTSAVAAPLAELGFSQHAGFGTPTFFGGSLSYKPASDVPNTAPLAPAGTNTSFAWEGANDPVESSIAIQSYNNSTAPTADLDGTPLRYTAGFGGVDGDGQWNAGDWWVIDTITQTNNTLTTLGGAVVDPLWVVDTLANLRIYADAARTDLAYADPTTTNSISFNETLNTDSEAACAGPNPLETLCDDIFTASSDAFAPVSFVRDGYRYDLSFTLLAGTSTDNGVPAGTSEVVLNPDGTITVYTPEFDPGTSSIHIAMSYMATAVPEPSVLGLFGAGILALGFAGRRRKNVSA</sequence>
<keyword evidence="2" id="KW-0732">Signal</keyword>
<keyword evidence="1" id="KW-1133">Transmembrane helix</keyword>
<evidence type="ECO:0000256" key="2">
    <source>
        <dbReference type="SAM" id="SignalP"/>
    </source>
</evidence>
<dbReference type="NCBIfam" id="TIGR02595">
    <property type="entry name" value="PEP_CTERM"/>
    <property type="match status" value="1"/>
</dbReference>
<dbReference type="Pfam" id="PF07589">
    <property type="entry name" value="PEP-CTERM"/>
    <property type="match status" value="1"/>
</dbReference>